<proteinExistence type="predicted"/>
<evidence type="ECO:0000313" key="2">
    <source>
        <dbReference type="Proteomes" id="UP000789375"/>
    </source>
</evidence>
<sequence length="127" mass="14527">MTLTRRLLLNQDTMISPTLINSRDGSNDPGRLDRLRALPSEIKAGYYFPKQARISRFKAGGVRISLWNGAITALSNNKFHAYNDEAEVIIGGNRFAPKYLLITIPKYLFNTTYNMSINSKRKLEMNW</sequence>
<accession>A0A9N9CL57</accession>
<evidence type="ECO:0000313" key="1">
    <source>
        <dbReference type="EMBL" id="CAG8605246.1"/>
    </source>
</evidence>
<dbReference type="Proteomes" id="UP000789375">
    <property type="component" value="Unassembled WGS sequence"/>
</dbReference>
<reference evidence="1" key="1">
    <citation type="submission" date="2021-06" db="EMBL/GenBank/DDBJ databases">
        <authorList>
            <person name="Kallberg Y."/>
            <person name="Tangrot J."/>
            <person name="Rosling A."/>
        </authorList>
    </citation>
    <scope>NUCLEOTIDE SEQUENCE</scope>
    <source>
        <strain evidence="1">87-6 pot B 2015</strain>
    </source>
</reference>
<name>A0A9N9CL57_FUNMO</name>
<comment type="caution">
    <text evidence="1">The sequence shown here is derived from an EMBL/GenBank/DDBJ whole genome shotgun (WGS) entry which is preliminary data.</text>
</comment>
<keyword evidence="2" id="KW-1185">Reference proteome</keyword>
<gene>
    <name evidence="1" type="ORF">FMOSSE_LOCUS9164</name>
</gene>
<protein>
    <submittedName>
        <fullName evidence="1">11772_t:CDS:1</fullName>
    </submittedName>
</protein>
<organism evidence="1 2">
    <name type="scientific">Funneliformis mosseae</name>
    <name type="common">Endomycorrhizal fungus</name>
    <name type="synonym">Glomus mosseae</name>
    <dbReference type="NCBI Taxonomy" id="27381"/>
    <lineage>
        <taxon>Eukaryota</taxon>
        <taxon>Fungi</taxon>
        <taxon>Fungi incertae sedis</taxon>
        <taxon>Mucoromycota</taxon>
        <taxon>Glomeromycotina</taxon>
        <taxon>Glomeromycetes</taxon>
        <taxon>Glomerales</taxon>
        <taxon>Glomeraceae</taxon>
        <taxon>Funneliformis</taxon>
    </lineage>
</organism>
<dbReference type="EMBL" id="CAJVPP010002595">
    <property type="protein sequence ID" value="CAG8605246.1"/>
    <property type="molecule type" value="Genomic_DNA"/>
</dbReference>
<dbReference type="AlphaFoldDB" id="A0A9N9CL57"/>